<evidence type="ECO:0000256" key="6">
    <source>
        <dbReference type="ARBA" id="ARBA00023141"/>
    </source>
</evidence>
<feature type="binding site" evidence="8">
    <location>
        <position position="358"/>
    </location>
    <ligand>
        <name>3-phosphoshikimate</name>
        <dbReference type="ChEBI" id="CHEBI:145989"/>
    </ligand>
</feature>
<dbReference type="CDD" id="cd01556">
    <property type="entry name" value="EPSP_synthase"/>
    <property type="match status" value="1"/>
</dbReference>
<dbReference type="Pfam" id="PF00275">
    <property type="entry name" value="EPSP_synthase"/>
    <property type="match status" value="2"/>
</dbReference>
<dbReference type="GO" id="GO:0005737">
    <property type="term" value="C:cytoplasm"/>
    <property type="evidence" value="ECO:0007669"/>
    <property type="project" value="UniProtKB-SubCell"/>
</dbReference>
<dbReference type="PROSITE" id="PS00104">
    <property type="entry name" value="EPSP_SYNTHASE_1"/>
    <property type="match status" value="1"/>
</dbReference>
<comment type="catalytic activity">
    <reaction evidence="7">
        <text>3-phosphoshikimate + phosphoenolpyruvate = 5-O-(1-carboxyvinyl)-3-phosphoshikimate + phosphate</text>
        <dbReference type="Rhea" id="RHEA:21256"/>
        <dbReference type="ChEBI" id="CHEBI:43474"/>
        <dbReference type="ChEBI" id="CHEBI:57701"/>
        <dbReference type="ChEBI" id="CHEBI:58702"/>
        <dbReference type="ChEBI" id="CHEBI:145989"/>
        <dbReference type="EC" id="2.5.1.19"/>
    </reaction>
    <physiologicalReaction direction="left-to-right" evidence="7">
        <dbReference type="Rhea" id="RHEA:21257"/>
    </physiologicalReaction>
</comment>
<evidence type="ECO:0000256" key="5">
    <source>
        <dbReference type="ARBA" id="ARBA00022679"/>
    </source>
</evidence>
<dbReference type="RefSeq" id="WP_004029783.1">
    <property type="nucleotide sequence ID" value="NZ_AMPO01000002.1"/>
</dbReference>
<dbReference type="UniPathway" id="UPA00053">
    <property type="reaction ID" value="UER00089"/>
</dbReference>
<dbReference type="NCBIfam" id="TIGR01356">
    <property type="entry name" value="aroA"/>
    <property type="match status" value="1"/>
</dbReference>
<evidence type="ECO:0000256" key="2">
    <source>
        <dbReference type="ARBA" id="ARBA00009948"/>
    </source>
</evidence>
<dbReference type="GO" id="GO:0009073">
    <property type="term" value="P:aromatic amino acid family biosynthetic process"/>
    <property type="evidence" value="ECO:0007669"/>
    <property type="project" value="UniProtKB-KW"/>
</dbReference>
<comment type="similarity">
    <text evidence="2 8">Belongs to the EPSP synthase family.</text>
</comment>
<keyword evidence="5 8" id="KW-0808">Transferase</keyword>
<dbReference type="PROSITE" id="PS00885">
    <property type="entry name" value="EPSP_SYNTHASE_2"/>
    <property type="match status" value="1"/>
</dbReference>
<dbReference type="AlphaFoldDB" id="K2R5D0"/>
<evidence type="ECO:0000259" key="9">
    <source>
        <dbReference type="Pfam" id="PF00275"/>
    </source>
</evidence>
<dbReference type="InterPro" id="IPR001986">
    <property type="entry name" value="Enolpyruvate_Tfrase_dom"/>
</dbReference>
<dbReference type="EMBL" id="AMPO01000002">
    <property type="protein sequence ID" value="EKF86402.1"/>
    <property type="molecule type" value="Genomic_DNA"/>
</dbReference>
<dbReference type="GO" id="GO:0003866">
    <property type="term" value="F:3-phosphoshikimate 1-carboxyvinyltransferase activity"/>
    <property type="evidence" value="ECO:0007669"/>
    <property type="project" value="UniProtKB-UniRule"/>
</dbReference>
<dbReference type="FunFam" id="3.65.10.10:FF:000005">
    <property type="entry name" value="3-phosphoshikimate 1-carboxyvinyltransferase"/>
    <property type="match status" value="1"/>
</dbReference>
<feature type="binding site" evidence="8">
    <location>
        <position position="193"/>
    </location>
    <ligand>
        <name>3-phosphoshikimate</name>
        <dbReference type="ChEBI" id="CHEBI:145989"/>
    </ligand>
</feature>
<feature type="domain" description="Enolpyruvate transferase" evidence="9">
    <location>
        <begin position="328"/>
        <end position="463"/>
    </location>
</feature>
<organism evidence="10 11">
    <name type="scientific">Methanobacterium formicicum (strain DSM 3637 / PP1)</name>
    <dbReference type="NCBI Taxonomy" id="1204725"/>
    <lineage>
        <taxon>Archaea</taxon>
        <taxon>Methanobacteriati</taxon>
        <taxon>Methanobacteriota</taxon>
        <taxon>Methanomada group</taxon>
        <taxon>Methanobacteria</taxon>
        <taxon>Methanobacteriales</taxon>
        <taxon>Methanobacteriaceae</taxon>
        <taxon>Methanobacterium</taxon>
    </lineage>
</organism>
<feature type="binding site" evidence="8">
    <location>
        <position position="26"/>
    </location>
    <ligand>
        <name>3-phosphoshikimate</name>
        <dbReference type="ChEBI" id="CHEBI:145989"/>
    </ligand>
</feature>
<proteinExistence type="inferred from homology"/>
<dbReference type="InterPro" id="IPR006264">
    <property type="entry name" value="EPSP_synthase"/>
</dbReference>
<comment type="function">
    <text evidence="8">Catalyzes the transfer of the enolpyruvyl moiety of phosphoenolpyruvate (PEP) to the 5-hydroxyl of shikimate-3-phosphate (S3P) to produce enolpyruvyl shikimate-3-phosphate and inorganic phosphate.</text>
</comment>
<feature type="binding site" evidence="8">
    <location>
        <position position="429"/>
    </location>
    <ligand>
        <name>phosphoenolpyruvate</name>
        <dbReference type="ChEBI" id="CHEBI:58702"/>
    </ligand>
</feature>
<comment type="pathway">
    <text evidence="1">Metabolic intermediate biosynthesis; chorismate biosynthesis; chorismate from D-erythrose 4-phosphate and phosphoenolpyruvate: step 6/7.</text>
</comment>
<evidence type="ECO:0000313" key="11">
    <source>
        <dbReference type="Proteomes" id="UP000007360"/>
    </source>
</evidence>
<dbReference type="Proteomes" id="UP000007360">
    <property type="component" value="Unassembled WGS sequence"/>
</dbReference>
<feature type="binding site" evidence="8">
    <location>
        <position position="385"/>
    </location>
    <ligand>
        <name>3-phosphoshikimate</name>
        <dbReference type="ChEBI" id="CHEBI:145989"/>
    </ligand>
</feature>
<sequence>MELKVEKASKIKGVVKAPPSKSYTHRALLVACLAEGESCLRDPLYSADTLATLEACQAMGCEIEIQDDLCTVTGTGGDLKTPQNVLDLKNSGTTLRFLTTMASLAPGCTVLTGDDSLRGRPMQDLLNSLKTLGVKAYSTQENGLPPMVIKNGFYGGKTQIKGDVSSQYISSILLSAPYAQNSVDLSVVGEFKSKPYVEMTLDIMEKFGVHCQQDPGNKFHLDKQTYNARDYTIEGDYSSASYLLSAAAILDGEVTVQNLFSESKQGDKIILDILQEMGARIIIKEDQVTVKGTLSSSDKPLSNNESLTSDKILSNAESLSSDKLSSNAKLSSSDDQTKTTKSTCDLNGINVNLENSPDLLPTVAALAAVAQGTSHITGVEHARFKETDRVHTMALELTKLGVDVTEEQDGLIIKGGAHGGVVKSHDDHRLVMALTLVGLLTGGVHIKGAAAHRVSFPNFPQVMEGLGCPIKII</sequence>
<dbReference type="PIRSF" id="PIRSF000505">
    <property type="entry name" value="EPSPS"/>
    <property type="match status" value="1"/>
</dbReference>
<protein>
    <recommendedName>
        <fullName evidence="8">3-phosphoshikimate 1-carboxyvinyltransferase</fullName>
        <ecNumber evidence="8">2.5.1.19</ecNumber>
    </recommendedName>
    <alternativeName>
        <fullName evidence="8">5-enolpyruvylshikimate-3-phosphate synthase</fullName>
        <shortName evidence="8">EPSP synthase</shortName>
        <shortName evidence="8">EPSPS</shortName>
    </alternativeName>
</protein>
<dbReference type="EC" id="2.5.1.19" evidence="8"/>
<comment type="caution">
    <text evidence="8">Lacks conserved residue(s) required for the propagation of feature annotation.</text>
</comment>
<feature type="binding site" evidence="8">
    <location>
        <position position="165"/>
    </location>
    <ligand>
        <name>3-phosphoshikimate</name>
        <dbReference type="ChEBI" id="CHEBI:145989"/>
    </ligand>
</feature>
<comment type="caution">
    <text evidence="10">The sequence shown here is derived from an EMBL/GenBank/DDBJ whole genome shotgun (WGS) entry which is preliminary data.</text>
</comment>
<feature type="domain" description="Enolpyruvate transferase" evidence="9">
    <location>
        <begin position="5"/>
        <end position="293"/>
    </location>
</feature>
<evidence type="ECO:0000256" key="8">
    <source>
        <dbReference type="HAMAP-Rule" id="MF_00210"/>
    </source>
</evidence>
<feature type="binding site" evidence="8">
    <location>
        <position position="166"/>
    </location>
    <ligand>
        <name>3-phosphoshikimate</name>
        <dbReference type="ChEBI" id="CHEBI:145989"/>
    </ligand>
</feature>
<dbReference type="Gene3D" id="3.65.10.10">
    <property type="entry name" value="Enolpyruvate transferase domain"/>
    <property type="match status" value="3"/>
</dbReference>
<dbReference type="InterPro" id="IPR013792">
    <property type="entry name" value="RNA3'P_cycl/enolpyr_Trfase_a/b"/>
</dbReference>
<evidence type="ECO:0000313" key="10">
    <source>
        <dbReference type="EMBL" id="EKF86402.1"/>
    </source>
</evidence>
<evidence type="ECO:0000256" key="3">
    <source>
        <dbReference type="ARBA" id="ARBA00022490"/>
    </source>
</evidence>
<dbReference type="GO" id="GO:0009423">
    <property type="term" value="P:chorismate biosynthetic process"/>
    <property type="evidence" value="ECO:0007669"/>
    <property type="project" value="UniProtKB-UniRule"/>
</dbReference>
<keyword evidence="11" id="KW-1185">Reference proteome</keyword>
<feature type="binding site" evidence="8">
    <location>
        <position position="92"/>
    </location>
    <ligand>
        <name>phosphoenolpyruvate</name>
        <dbReference type="ChEBI" id="CHEBI:58702"/>
    </ligand>
</feature>
<feature type="binding site" evidence="8">
    <location>
        <position position="389"/>
    </location>
    <ligand>
        <name>phosphoenolpyruvate</name>
        <dbReference type="ChEBI" id="CHEBI:58702"/>
    </ligand>
</feature>
<keyword evidence="3 8" id="KW-0963">Cytoplasm</keyword>
<dbReference type="PANTHER" id="PTHR21090">
    <property type="entry name" value="AROM/DEHYDROQUINATE SYNTHASE"/>
    <property type="match status" value="1"/>
</dbReference>
<feature type="binding site" evidence="8">
    <location>
        <position position="167"/>
    </location>
    <ligand>
        <name>phosphoenolpyruvate</name>
        <dbReference type="ChEBI" id="CHEBI:58702"/>
    </ligand>
</feature>
<dbReference type="SUPFAM" id="SSF55205">
    <property type="entry name" value="EPT/RTPC-like"/>
    <property type="match status" value="1"/>
</dbReference>
<accession>K2R5D0</accession>
<dbReference type="PANTHER" id="PTHR21090:SF5">
    <property type="entry name" value="PENTAFUNCTIONAL AROM POLYPEPTIDE"/>
    <property type="match status" value="1"/>
</dbReference>
<feature type="binding site" evidence="8">
    <location>
        <position position="21"/>
    </location>
    <ligand>
        <name>3-phosphoshikimate</name>
        <dbReference type="ChEBI" id="CHEBI:145989"/>
    </ligand>
</feature>
<dbReference type="InterPro" id="IPR036968">
    <property type="entry name" value="Enolpyruvate_Tfrase_sf"/>
</dbReference>
<feature type="active site" description="Proton acceptor" evidence="8">
    <location>
        <position position="358"/>
    </location>
</feature>
<feature type="binding site" evidence="8">
    <location>
        <position position="22"/>
    </location>
    <ligand>
        <name>3-phosphoshikimate</name>
        <dbReference type="ChEBI" id="CHEBI:145989"/>
    </ligand>
</feature>
<evidence type="ECO:0000256" key="7">
    <source>
        <dbReference type="ARBA" id="ARBA00044633"/>
    </source>
</evidence>
<evidence type="ECO:0000256" key="4">
    <source>
        <dbReference type="ARBA" id="ARBA00022605"/>
    </source>
</evidence>
<feature type="binding site" evidence="8">
    <location>
        <position position="167"/>
    </location>
    <ligand>
        <name>3-phosphoshikimate</name>
        <dbReference type="ChEBI" id="CHEBI:145989"/>
    </ligand>
</feature>
<keyword evidence="4 8" id="KW-0028">Amino-acid biosynthesis</keyword>
<comment type="subunit">
    <text evidence="8">Monomer.</text>
</comment>
<gene>
    <name evidence="8" type="primary">aroA</name>
    <name evidence="10" type="ORF">A994_02928</name>
</gene>
<name>K2R5D0_METFP</name>
<keyword evidence="6 8" id="KW-0057">Aromatic amino acid biosynthesis</keyword>
<reference evidence="10 11" key="1">
    <citation type="journal article" date="2012" name="J. Bacteriol.">
        <title>Draft genome sequence of Methanobacterium formicicum DSM 3637, an archaebacterium isolated from the methane producer amoeba Pelomyxa palustris.</title>
        <authorList>
            <person name="Gutierrez G."/>
        </authorList>
    </citation>
    <scope>NUCLEOTIDE SEQUENCE [LARGE SCALE GENOMIC DNA]</scope>
    <source>
        <strain evidence="11">DSM 3637 / PP1</strain>
    </source>
</reference>
<dbReference type="OrthoDB" id="43788at2157"/>
<dbReference type="HAMAP" id="MF_00210">
    <property type="entry name" value="EPSP_synth"/>
    <property type="match status" value="1"/>
</dbReference>
<dbReference type="InterPro" id="IPR023193">
    <property type="entry name" value="EPSP_synthase_CS"/>
</dbReference>
<dbReference type="PATRIC" id="fig|1204725.3.peg.589"/>
<dbReference type="GO" id="GO:0008652">
    <property type="term" value="P:amino acid biosynthetic process"/>
    <property type="evidence" value="ECO:0007669"/>
    <property type="project" value="UniProtKB-KW"/>
</dbReference>
<evidence type="ECO:0000256" key="1">
    <source>
        <dbReference type="ARBA" id="ARBA00004811"/>
    </source>
</evidence>
<feature type="binding site" evidence="8">
    <location>
        <position position="21"/>
    </location>
    <ligand>
        <name>phosphoenolpyruvate</name>
        <dbReference type="ChEBI" id="CHEBI:58702"/>
    </ligand>
</feature>
<feature type="binding site" evidence="8">
    <location>
        <position position="120"/>
    </location>
    <ligand>
        <name>phosphoenolpyruvate</name>
        <dbReference type="ChEBI" id="CHEBI:58702"/>
    </ligand>
</feature>
<comment type="subcellular location">
    <subcellularLocation>
        <location evidence="8">Cytoplasm</location>
    </subcellularLocation>
</comment>